<evidence type="ECO:0000256" key="1">
    <source>
        <dbReference type="SAM" id="MobiDB-lite"/>
    </source>
</evidence>
<feature type="region of interest" description="Disordered" evidence="1">
    <location>
        <begin position="118"/>
        <end position="144"/>
    </location>
</feature>
<organism evidence="2 3">
    <name type="scientific">Sphaceloma murrayae</name>
    <dbReference type="NCBI Taxonomy" id="2082308"/>
    <lineage>
        <taxon>Eukaryota</taxon>
        <taxon>Fungi</taxon>
        <taxon>Dikarya</taxon>
        <taxon>Ascomycota</taxon>
        <taxon>Pezizomycotina</taxon>
        <taxon>Dothideomycetes</taxon>
        <taxon>Dothideomycetidae</taxon>
        <taxon>Myriangiales</taxon>
        <taxon>Elsinoaceae</taxon>
        <taxon>Sphaceloma</taxon>
    </lineage>
</organism>
<feature type="compositionally biased region" description="Basic and acidic residues" evidence="1">
    <location>
        <begin position="370"/>
        <end position="383"/>
    </location>
</feature>
<dbReference type="InParanoid" id="A0A2K1QVQ1"/>
<dbReference type="OrthoDB" id="10679792at2759"/>
<evidence type="ECO:0000313" key="3">
    <source>
        <dbReference type="Proteomes" id="UP000243797"/>
    </source>
</evidence>
<feature type="compositionally biased region" description="Basic residues" evidence="1">
    <location>
        <begin position="320"/>
        <end position="331"/>
    </location>
</feature>
<proteinExistence type="predicted"/>
<feature type="compositionally biased region" description="Basic and acidic residues" evidence="1">
    <location>
        <begin position="301"/>
        <end position="319"/>
    </location>
</feature>
<evidence type="ECO:0000313" key="2">
    <source>
        <dbReference type="EMBL" id="PNS18963.1"/>
    </source>
</evidence>
<keyword evidence="3" id="KW-1185">Reference proteome</keyword>
<protein>
    <submittedName>
        <fullName evidence="2">Uncharacterized protein</fullName>
    </submittedName>
</protein>
<accession>A0A2K1QVQ1</accession>
<gene>
    <name evidence="2" type="ORF">CAC42_6058</name>
</gene>
<sequence length="414" mass="44513">MASAQMSSGLTTTHWATEESFSGEMFGAVSMDKDEFFPAHQMLAVEPDSPAMGTPGPFPTFHDQAIHKPRTSQPSASLGTRSTVLPEQATGGASWVPLSPIGTTNSEQALVLLERHHSSDAADDEASDENGSDTGPKPGTNLMSPIAFRQSETVPQYYTSPQDGGVSLLEEDEQYFANMVRRGERLSLEDEAYYASLRIHLAKKADERYEARAGGTVRFGGVGEPKGRSKGTGKRERGRGSIVFGAAREQSVPSDGEDKENEDAEMDYADDINVAVATVNTPRDAAVEMVAGRPKRGVARKATDLDDKKKGPVLRDSKNIRKTKTYGKRGCGRTMTLGADMMSTKDGQVSGRGSKAGFGGVGKRHPGRPKKSEQADAITKHSADPAPKAPSTDAHGNPLMMLEYRGRLGRVRKQ</sequence>
<dbReference type="Proteomes" id="UP000243797">
    <property type="component" value="Unassembled WGS sequence"/>
</dbReference>
<dbReference type="AlphaFoldDB" id="A0A2K1QVQ1"/>
<dbReference type="EMBL" id="NKHZ01000036">
    <property type="protein sequence ID" value="PNS18963.1"/>
    <property type="molecule type" value="Genomic_DNA"/>
</dbReference>
<feature type="region of interest" description="Disordered" evidence="1">
    <location>
        <begin position="63"/>
        <end position="83"/>
    </location>
</feature>
<feature type="compositionally biased region" description="Acidic residues" evidence="1">
    <location>
        <begin position="121"/>
        <end position="131"/>
    </location>
</feature>
<feature type="region of interest" description="Disordered" evidence="1">
    <location>
        <begin position="292"/>
        <end position="414"/>
    </location>
</feature>
<reference evidence="2 3" key="1">
    <citation type="submission" date="2017-06" db="EMBL/GenBank/DDBJ databases">
        <title>Draft genome sequence of a variant of Elsinoe murrayae.</title>
        <authorList>
            <person name="Cheng Q."/>
        </authorList>
    </citation>
    <scope>NUCLEOTIDE SEQUENCE [LARGE SCALE GENOMIC DNA]</scope>
    <source>
        <strain evidence="2 3">CQ-2017a</strain>
    </source>
</reference>
<comment type="caution">
    <text evidence="2">The sequence shown here is derived from an EMBL/GenBank/DDBJ whole genome shotgun (WGS) entry which is preliminary data.</text>
</comment>
<name>A0A2K1QVQ1_9PEZI</name>
<feature type="compositionally biased region" description="Polar residues" evidence="1">
    <location>
        <begin position="71"/>
        <end position="83"/>
    </location>
</feature>
<feature type="region of interest" description="Disordered" evidence="1">
    <location>
        <begin position="217"/>
        <end position="263"/>
    </location>
</feature>